<comment type="similarity">
    <text evidence="1 9 10">Belongs to the acetokinase family.</text>
</comment>
<dbReference type="EC" id="2.7.2.1" evidence="9"/>
<evidence type="ECO:0000256" key="2">
    <source>
        <dbReference type="ARBA" id="ARBA00022490"/>
    </source>
</evidence>
<keyword evidence="4 9" id="KW-0479">Metal-binding</keyword>
<evidence type="ECO:0000256" key="8">
    <source>
        <dbReference type="ARBA" id="ARBA00022842"/>
    </source>
</evidence>
<keyword evidence="2 9" id="KW-0963">Cytoplasm</keyword>
<dbReference type="InterPro" id="IPR023865">
    <property type="entry name" value="Aliphatic_acid_kinase_CS"/>
</dbReference>
<dbReference type="HAMAP" id="MF_00020">
    <property type="entry name" value="Acetate_kinase"/>
    <property type="match status" value="1"/>
</dbReference>
<dbReference type="NCBIfam" id="TIGR00016">
    <property type="entry name" value="ackA"/>
    <property type="match status" value="1"/>
</dbReference>
<gene>
    <name evidence="9" type="primary">ackA</name>
    <name evidence="11" type="ORF">ACFSC7_08170</name>
</gene>
<feature type="site" description="Transition state stabilizer" evidence="9">
    <location>
        <position position="179"/>
    </location>
</feature>
<comment type="cofactor">
    <cofactor evidence="9">
        <name>Mg(2+)</name>
        <dbReference type="ChEBI" id="CHEBI:18420"/>
    </cofactor>
    <cofactor evidence="9">
        <name>Mn(2+)</name>
        <dbReference type="ChEBI" id="CHEBI:29035"/>
    </cofactor>
    <text evidence="9">Mg(2+). Can also accept Mn(2+).</text>
</comment>
<dbReference type="InterPro" id="IPR043129">
    <property type="entry name" value="ATPase_NBD"/>
</dbReference>
<keyword evidence="6 9" id="KW-0418">Kinase</keyword>
<keyword evidence="5 9" id="KW-0547">Nucleotide-binding</keyword>
<accession>A0ABW4JTQ7</accession>
<keyword evidence="3 9" id="KW-0808">Transferase</keyword>
<comment type="pathway">
    <text evidence="9">Metabolic intermediate biosynthesis; acetyl-CoA biosynthesis; acetyl-CoA from acetate: step 1/2.</text>
</comment>
<dbReference type="PANTHER" id="PTHR21060:SF21">
    <property type="entry name" value="ACETATE KINASE"/>
    <property type="match status" value="1"/>
</dbReference>
<name>A0ABW4JTQ7_9HYPH</name>
<comment type="function">
    <text evidence="9">Catalyzes the formation of acetyl phosphate from acetate and ATP. Can also catalyze the reverse reaction.</text>
</comment>
<feature type="site" description="Transition state stabilizer" evidence="9">
    <location>
        <position position="239"/>
    </location>
</feature>
<dbReference type="InterPro" id="IPR004372">
    <property type="entry name" value="Ac/propionate_kinase"/>
</dbReference>
<evidence type="ECO:0000256" key="3">
    <source>
        <dbReference type="ARBA" id="ARBA00022679"/>
    </source>
</evidence>
<evidence type="ECO:0000256" key="1">
    <source>
        <dbReference type="ARBA" id="ARBA00008748"/>
    </source>
</evidence>
<keyword evidence="8 9" id="KW-0460">Magnesium</keyword>
<dbReference type="PROSITE" id="PS01076">
    <property type="entry name" value="ACETATE_KINASE_2"/>
    <property type="match status" value="1"/>
</dbReference>
<comment type="caution">
    <text evidence="11">The sequence shown here is derived from an EMBL/GenBank/DDBJ whole genome shotgun (WGS) entry which is preliminary data.</text>
</comment>
<evidence type="ECO:0000313" key="12">
    <source>
        <dbReference type="Proteomes" id="UP001597327"/>
    </source>
</evidence>
<dbReference type="Proteomes" id="UP001597327">
    <property type="component" value="Unassembled WGS sequence"/>
</dbReference>
<feature type="binding site" evidence="9">
    <location>
        <begin position="206"/>
        <end position="210"/>
    </location>
    <ligand>
        <name>ATP</name>
        <dbReference type="ChEBI" id="CHEBI:30616"/>
    </ligand>
</feature>
<dbReference type="InterPro" id="IPR000890">
    <property type="entry name" value="Aliphatic_acid_kin_short-chain"/>
</dbReference>
<proteinExistence type="inferred from homology"/>
<dbReference type="RefSeq" id="WP_149890778.1">
    <property type="nucleotide sequence ID" value="NZ_JBHUFA010000001.1"/>
</dbReference>
<keyword evidence="7 9" id="KW-0067">ATP-binding</keyword>
<keyword evidence="12" id="KW-1185">Reference proteome</keyword>
<feature type="active site" description="Proton donor/acceptor" evidence="9">
    <location>
        <position position="148"/>
    </location>
</feature>
<feature type="binding site" evidence="9">
    <location>
        <begin position="281"/>
        <end position="283"/>
    </location>
    <ligand>
        <name>ATP</name>
        <dbReference type="ChEBI" id="CHEBI:30616"/>
    </ligand>
</feature>
<evidence type="ECO:0000313" key="11">
    <source>
        <dbReference type="EMBL" id="MFD1695490.1"/>
    </source>
</evidence>
<organism evidence="11 12">
    <name type="scientific">Roseibium aestuarii</name>
    <dbReference type="NCBI Taxonomy" id="2600299"/>
    <lineage>
        <taxon>Bacteria</taxon>
        <taxon>Pseudomonadati</taxon>
        <taxon>Pseudomonadota</taxon>
        <taxon>Alphaproteobacteria</taxon>
        <taxon>Hyphomicrobiales</taxon>
        <taxon>Stappiaceae</taxon>
        <taxon>Roseibium</taxon>
    </lineage>
</organism>
<protein>
    <recommendedName>
        <fullName evidence="9">Acetate kinase</fullName>
        <ecNumber evidence="9">2.7.2.1</ecNumber>
    </recommendedName>
    <alternativeName>
        <fullName evidence="9">Acetokinase</fullName>
    </alternativeName>
</protein>
<evidence type="ECO:0000256" key="4">
    <source>
        <dbReference type="ARBA" id="ARBA00022723"/>
    </source>
</evidence>
<feature type="binding site" evidence="9">
    <location>
        <begin position="326"/>
        <end position="330"/>
    </location>
    <ligand>
        <name>ATP</name>
        <dbReference type="ChEBI" id="CHEBI:30616"/>
    </ligand>
</feature>
<comment type="subcellular location">
    <subcellularLocation>
        <location evidence="9">Cytoplasm</location>
    </subcellularLocation>
</comment>
<dbReference type="PANTHER" id="PTHR21060">
    <property type="entry name" value="ACETATE KINASE"/>
    <property type="match status" value="1"/>
</dbReference>
<dbReference type="SUPFAM" id="SSF53067">
    <property type="entry name" value="Actin-like ATPase domain"/>
    <property type="match status" value="2"/>
</dbReference>
<evidence type="ECO:0000256" key="7">
    <source>
        <dbReference type="ARBA" id="ARBA00022840"/>
    </source>
</evidence>
<dbReference type="PIRSF" id="PIRSF000722">
    <property type="entry name" value="Acetate_prop_kin"/>
    <property type="match status" value="1"/>
</dbReference>
<evidence type="ECO:0000256" key="10">
    <source>
        <dbReference type="RuleBase" id="RU003835"/>
    </source>
</evidence>
<dbReference type="PRINTS" id="PR00471">
    <property type="entry name" value="ACETATEKNASE"/>
</dbReference>
<feature type="binding site" evidence="9">
    <location>
        <position position="91"/>
    </location>
    <ligand>
        <name>substrate</name>
    </ligand>
</feature>
<feature type="binding site" evidence="9">
    <location>
        <position position="10"/>
    </location>
    <ligand>
        <name>Mg(2+)</name>
        <dbReference type="ChEBI" id="CHEBI:18420"/>
    </ligand>
</feature>
<dbReference type="GO" id="GO:0016301">
    <property type="term" value="F:kinase activity"/>
    <property type="evidence" value="ECO:0007669"/>
    <property type="project" value="UniProtKB-KW"/>
</dbReference>
<comment type="subunit">
    <text evidence="9">Homodimer.</text>
</comment>
<comment type="catalytic activity">
    <reaction evidence="9">
        <text>acetate + ATP = acetyl phosphate + ADP</text>
        <dbReference type="Rhea" id="RHEA:11352"/>
        <dbReference type="ChEBI" id="CHEBI:22191"/>
        <dbReference type="ChEBI" id="CHEBI:30089"/>
        <dbReference type="ChEBI" id="CHEBI:30616"/>
        <dbReference type="ChEBI" id="CHEBI:456216"/>
        <dbReference type="EC" id="2.7.2.1"/>
    </reaction>
</comment>
<sequence>MSDASILVLNAGSSSIKFNLFEGARPTVAGQISGLGARPHITAHHLEGDFRVENRDLDAREGASHESALATFLALLDEFSHDTHVDAIGHRVVHGGPAFSDPMVIDDALLTTLAAFNPLAPLHQPHNLSGIEAARAAFPDALQVACFDTAFHRSHPWVNDTFALPRSFYAEGVRRYGFHGLSYEYICAHLREDHPDHYAGRLIVAHLGNGSSICAIRDGASIASTMGFTALDGLPMGTRCGQLDPGVVLYLMSEKGLSADAISDLLYKDSGLKGLSGLTQDMRDLLASDSPDAAGAIDYYVHRVKREVGAMAAALGGVDTIVFTGGIGEHAAEIRRRICDDLGWLGADLDPEANAASAQEFSRAGSRVCLMRLVTNEEEMIRRHTARLLAR</sequence>
<evidence type="ECO:0000256" key="9">
    <source>
        <dbReference type="HAMAP-Rule" id="MF_00020"/>
    </source>
</evidence>
<feature type="binding site" evidence="9">
    <location>
        <position position="377"/>
    </location>
    <ligand>
        <name>Mg(2+)</name>
        <dbReference type="ChEBI" id="CHEBI:18420"/>
    </ligand>
</feature>
<dbReference type="PROSITE" id="PS01075">
    <property type="entry name" value="ACETATE_KINASE_1"/>
    <property type="match status" value="1"/>
</dbReference>
<feature type="binding site" evidence="9">
    <location>
        <position position="17"/>
    </location>
    <ligand>
        <name>ATP</name>
        <dbReference type="ChEBI" id="CHEBI:30616"/>
    </ligand>
</feature>
<dbReference type="Gene3D" id="3.30.420.40">
    <property type="match status" value="2"/>
</dbReference>
<dbReference type="Pfam" id="PF00871">
    <property type="entry name" value="Acetate_kinase"/>
    <property type="match status" value="1"/>
</dbReference>
<evidence type="ECO:0000256" key="5">
    <source>
        <dbReference type="ARBA" id="ARBA00022741"/>
    </source>
</evidence>
<reference evidence="12" key="1">
    <citation type="journal article" date="2019" name="Int. J. Syst. Evol. Microbiol.">
        <title>The Global Catalogue of Microorganisms (GCM) 10K type strain sequencing project: providing services to taxonomists for standard genome sequencing and annotation.</title>
        <authorList>
            <consortium name="The Broad Institute Genomics Platform"/>
            <consortium name="The Broad Institute Genome Sequencing Center for Infectious Disease"/>
            <person name="Wu L."/>
            <person name="Ma J."/>
        </authorList>
    </citation>
    <scope>NUCLEOTIDE SEQUENCE [LARGE SCALE GENOMIC DNA]</scope>
    <source>
        <strain evidence="12">JCM 3369</strain>
    </source>
</reference>
<dbReference type="EMBL" id="JBHUFA010000001">
    <property type="protein sequence ID" value="MFD1695490.1"/>
    <property type="molecule type" value="Genomic_DNA"/>
</dbReference>
<evidence type="ECO:0000256" key="6">
    <source>
        <dbReference type="ARBA" id="ARBA00022777"/>
    </source>
</evidence>